<gene>
    <name evidence="2" type="ORF">F2P81_007695</name>
</gene>
<feature type="region of interest" description="Disordered" evidence="1">
    <location>
        <begin position="44"/>
        <end position="104"/>
    </location>
</feature>
<comment type="caution">
    <text evidence="2">The sequence shown here is derived from an EMBL/GenBank/DDBJ whole genome shotgun (WGS) entry which is preliminary data.</text>
</comment>
<dbReference type="EMBL" id="VEVO01000007">
    <property type="protein sequence ID" value="KAF0039460.1"/>
    <property type="molecule type" value="Genomic_DNA"/>
</dbReference>
<evidence type="ECO:0000313" key="2">
    <source>
        <dbReference type="EMBL" id="KAF0039460.1"/>
    </source>
</evidence>
<dbReference type="AlphaFoldDB" id="A0A6A4T640"/>
<evidence type="ECO:0000256" key="1">
    <source>
        <dbReference type="SAM" id="MobiDB-lite"/>
    </source>
</evidence>
<evidence type="ECO:0000313" key="3">
    <source>
        <dbReference type="Proteomes" id="UP000438429"/>
    </source>
</evidence>
<name>A0A6A4T640_SCOMX</name>
<reference evidence="2 3" key="1">
    <citation type="submission" date="2019-06" db="EMBL/GenBank/DDBJ databases">
        <title>Draft genomes of female and male turbot (Scophthalmus maximus).</title>
        <authorList>
            <person name="Xu H."/>
            <person name="Xu X.-W."/>
            <person name="Shao C."/>
            <person name="Chen S."/>
        </authorList>
    </citation>
    <scope>NUCLEOTIDE SEQUENCE [LARGE SCALE GENOMIC DNA]</scope>
    <source>
        <strain evidence="2">Ysfricsl-2016a</strain>
        <tissue evidence="2">Blood</tissue>
    </source>
</reference>
<organism evidence="2 3">
    <name type="scientific">Scophthalmus maximus</name>
    <name type="common">Turbot</name>
    <name type="synonym">Psetta maxima</name>
    <dbReference type="NCBI Taxonomy" id="52904"/>
    <lineage>
        <taxon>Eukaryota</taxon>
        <taxon>Metazoa</taxon>
        <taxon>Chordata</taxon>
        <taxon>Craniata</taxon>
        <taxon>Vertebrata</taxon>
        <taxon>Euteleostomi</taxon>
        <taxon>Actinopterygii</taxon>
        <taxon>Neopterygii</taxon>
        <taxon>Teleostei</taxon>
        <taxon>Neoteleostei</taxon>
        <taxon>Acanthomorphata</taxon>
        <taxon>Carangaria</taxon>
        <taxon>Pleuronectiformes</taxon>
        <taxon>Pleuronectoidei</taxon>
        <taxon>Scophthalmidae</taxon>
        <taxon>Scophthalmus</taxon>
    </lineage>
</organism>
<sequence length="104" mass="11741">MNYNCATKLRYENYEQKITHKEAKSTDQQYKKNKAWGEARTGTWGWGARHRTKGGADYETPEGNGYDTPEGNGYDTAEGNGYDTAEGNGEQVDKIRNPGRQSDR</sequence>
<protein>
    <submittedName>
        <fullName evidence="2">Uncharacterized protein</fullName>
    </submittedName>
</protein>
<feature type="compositionally biased region" description="Basic and acidic residues" evidence="1">
    <location>
        <begin position="91"/>
        <end position="104"/>
    </location>
</feature>
<accession>A0A6A4T640</accession>
<proteinExistence type="predicted"/>
<dbReference type="Proteomes" id="UP000438429">
    <property type="component" value="Unassembled WGS sequence"/>
</dbReference>